<dbReference type="PANTHER" id="PTHR43643">
    <property type="entry name" value="HISTIDINOL-PHOSPHATE AMINOTRANSFERASE 2"/>
    <property type="match status" value="1"/>
</dbReference>
<evidence type="ECO:0000256" key="2">
    <source>
        <dbReference type="ARBA" id="ARBA00011738"/>
    </source>
</evidence>
<evidence type="ECO:0000256" key="6">
    <source>
        <dbReference type="ARBA" id="ARBA00023102"/>
    </source>
</evidence>
<dbReference type="UniPathway" id="UPA00031">
    <property type="reaction ID" value="UER00012"/>
</dbReference>
<dbReference type="HAMAP" id="MF_01023">
    <property type="entry name" value="HisC_aminotrans_2"/>
    <property type="match status" value="1"/>
</dbReference>
<evidence type="ECO:0000256" key="7">
    <source>
        <dbReference type="HAMAP-Rule" id="MF_01023"/>
    </source>
</evidence>
<keyword evidence="11" id="KW-1185">Reference proteome</keyword>
<comment type="catalytic activity">
    <reaction evidence="7">
        <text>L-histidinol phosphate + 2-oxoglutarate = 3-(imidazol-4-yl)-2-oxopropyl phosphate + L-glutamate</text>
        <dbReference type="Rhea" id="RHEA:23744"/>
        <dbReference type="ChEBI" id="CHEBI:16810"/>
        <dbReference type="ChEBI" id="CHEBI:29985"/>
        <dbReference type="ChEBI" id="CHEBI:57766"/>
        <dbReference type="ChEBI" id="CHEBI:57980"/>
        <dbReference type="EC" id="2.6.1.9"/>
    </reaction>
</comment>
<reference evidence="9" key="1">
    <citation type="submission" date="2017-05" db="EMBL/GenBank/DDBJ databases">
        <title>The Genome Sequence of Enterococcus sp. 9D6_DIV0238.</title>
        <authorList>
            <consortium name="The Broad Institute Genomics Platform"/>
            <consortium name="The Broad Institute Genomic Center for Infectious Diseases"/>
            <person name="Earl A."/>
            <person name="Manson A."/>
            <person name="Schwartman J."/>
            <person name="Gilmore M."/>
            <person name="Abouelleil A."/>
            <person name="Cao P."/>
            <person name="Chapman S."/>
            <person name="Cusick C."/>
            <person name="Shea T."/>
            <person name="Young S."/>
            <person name="Neafsey D."/>
            <person name="Nusbaum C."/>
            <person name="Birren B."/>
        </authorList>
    </citation>
    <scope>NUCLEOTIDE SEQUENCE [LARGE SCALE GENOMIC DNA]</scope>
    <source>
        <strain evidence="9">9D6_DIV0238</strain>
    </source>
</reference>
<dbReference type="InterPro" id="IPR050106">
    <property type="entry name" value="HistidinolP_aminotransfase"/>
</dbReference>
<comment type="pathway">
    <text evidence="7">Amino-acid biosynthesis; L-histidine biosynthesis; L-histidine from 5-phospho-alpha-D-ribose 1-diphosphate: step 7/9.</text>
</comment>
<dbReference type="OrthoDB" id="9813612at2"/>
<evidence type="ECO:0000256" key="3">
    <source>
        <dbReference type="ARBA" id="ARBA00022576"/>
    </source>
</evidence>
<name>A0A200JDX1_9ENTE</name>
<dbReference type="EC" id="2.6.1.9" evidence="7"/>
<comment type="cofactor">
    <cofactor evidence="1 7">
        <name>pyridoxal 5'-phosphate</name>
        <dbReference type="ChEBI" id="CHEBI:597326"/>
    </cofactor>
</comment>
<feature type="modified residue" description="N6-(pyridoxal phosphate)lysine" evidence="7">
    <location>
        <position position="205"/>
    </location>
</feature>
<dbReference type="SUPFAM" id="SSF53383">
    <property type="entry name" value="PLP-dependent transferases"/>
    <property type="match status" value="1"/>
</dbReference>
<dbReference type="InterPro" id="IPR015421">
    <property type="entry name" value="PyrdxlP-dep_Trfase_major"/>
</dbReference>
<dbReference type="GO" id="GO:0000105">
    <property type="term" value="P:L-histidine biosynthetic process"/>
    <property type="evidence" value="ECO:0007669"/>
    <property type="project" value="UniProtKB-UniRule"/>
</dbReference>
<proteinExistence type="inferred from homology"/>
<dbReference type="EMBL" id="CP147246">
    <property type="protein sequence ID" value="WYJ92701.1"/>
    <property type="molecule type" value="Genomic_DNA"/>
</dbReference>
<dbReference type="InterPro" id="IPR004839">
    <property type="entry name" value="Aminotransferase_I/II_large"/>
</dbReference>
<evidence type="ECO:0000256" key="5">
    <source>
        <dbReference type="ARBA" id="ARBA00022898"/>
    </source>
</evidence>
<comment type="similarity">
    <text evidence="7">Belongs to the class-II pyridoxal-phosphate-dependent aminotransferase family. Histidinol-phosphate aminotransferase subfamily.</text>
</comment>
<gene>
    <name evidence="7" type="primary">hisC</name>
    <name evidence="10" type="ORF">A5889_000180</name>
    <name evidence="9" type="ORF">A5889_000870</name>
</gene>
<dbReference type="CDD" id="cd00609">
    <property type="entry name" value="AAT_like"/>
    <property type="match status" value="1"/>
</dbReference>
<dbReference type="Pfam" id="PF00155">
    <property type="entry name" value="Aminotran_1_2"/>
    <property type="match status" value="1"/>
</dbReference>
<evidence type="ECO:0000259" key="8">
    <source>
        <dbReference type="Pfam" id="PF00155"/>
    </source>
</evidence>
<sequence>MKGLRKITPYVPGEQPNYSDMIKLNTNENPYPPSPKVTEALKNFNPESLKRYSSVDNFELKKALSDKFKLSPEHFLIGNGSDEVLAFCFLAFFNSSDPLLFPEITYGFYKVWADLFHIPFKEIPLKKDFSIDLDDYRQNNGGIILANPNAPTGLFQPLEAIEKLLSENADVIVIVDEAYIDFAGKSAITLLENHPNLIIVRTLSKANSLAGLRVGYAIGNPQYIRIAESIKSSFNPYSVDLLAETLATAAIEDTDYYDKITEKICQTREWFIRELHAVGFDSLPSKTNFVLSTHPKLEISDLYQHLEEQDVFVRYFPTIERLQSYLRISIGTQKEMASVLTIIKDYLSQLR</sequence>
<keyword evidence="4 7" id="KW-0808">Transferase</keyword>
<dbReference type="GO" id="GO:0030170">
    <property type="term" value="F:pyridoxal phosphate binding"/>
    <property type="evidence" value="ECO:0007669"/>
    <property type="project" value="InterPro"/>
</dbReference>
<reference evidence="10" key="3">
    <citation type="submission" date="2024-03" db="EMBL/GenBank/DDBJ databases">
        <title>The Genome Sequence of Enterococcus sp. DIV0238c.</title>
        <authorList>
            <consortium name="The Broad Institute Genomics Platform"/>
            <consortium name="The Broad Institute Microbial Omics Core"/>
            <consortium name="The Broad Institute Genomic Center for Infectious Diseases"/>
            <person name="Earl A."/>
            <person name="Manson A."/>
            <person name="Gilmore M."/>
            <person name="Schwartman J."/>
            <person name="Shea T."/>
            <person name="Abouelleil A."/>
            <person name="Cao P."/>
            <person name="Chapman S."/>
            <person name="Cusick C."/>
            <person name="Young S."/>
            <person name="Neafsey D."/>
            <person name="Nusbaum C."/>
            <person name="Birren B."/>
        </authorList>
    </citation>
    <scope>NUCLEOTIDE SEQUENCE</scope>
    <source>
        <strain evidence="10">9D6_DIV0238</strain>
    </source>
</reference>
<dbReference type="Gene3D" id="3.40.640.10">
    <property type="entry name" value="Type I PLP-dependent aspartate aminotransferase-like (Major domain)"/>
    <property type="match status" value="1"/>
</dbReference>
<dbReference type="Proteomes" id="UP000196151">
    <property type="component" value="Chromosome"/>
</dbReference>
<keyword evidence="7" id="KW-0028">Amino-acid biosynthesis</keyword>
<organism evidence="9">
    <name type="scientific">Candidatus Enterococcus dunnyi</name>
    <dbReference type="NCBI Taxonomy" id="1834192"/>
    <lineage>
        <taxon>Bacteria</taxon>
        <taxon>Bacillati</taxon>
        <taxon>Bacillota</taxon>
        <taxon>Bacilli</taxon>
        <taxon>Lactobacillales</taxon>
        <taxon>Enterococcaceae</taxon>
        <taxon>Enterococcus</taxon>
    </lineage>
</organism>
<keyword evidence="3 7" id="KW-0032">Aminotransferase</keyword>
<keyword evidence="6 7" id="KW-0368">Histidine biosynthesis</keyword>
<accession>A0A200JDX1</accession>
<comment type="subunit">
    <text evidence="2 7">Homodimer.</text>
</comment>
<dbReference type="InterPro" id="IPR015424">
    <property type="entry name" value="PyrdxlP-dep_Trfase"/>
</dbReference>
<dbReference type="PANTHER" id="PTHR43643:SF3">
    <property type="entry name" value="HISTIDINOL-PHOSPHATE AMINOTRANSFERASE"/>
    <property type="match status" value="1"/>
</dbReference>
<reference evidence="10" key="2">
    <citation type="submission" date="2017-05" db="EMBL/GenBank/DDBJ databases">
        <authorList>
            <consortium name="The Broad Institute Genomics Platform"/>
            <consortium name="The Broad Institute Genomic Center for Infectious Diseases"/>
            <person name="Earl A."/>
            <person name="Manson A."/>
            <person name="Schwartman J."/>
            <person name="Gilmore M."/>
            <person name="Abouelleil A."/>
            <person name="Cao P."/>
            <person name="Chapman S."/>
            <person name="Cusick C."/>
            <person name="Shea T."/>
            <person name="Young S."/>
            <person name="Neafsey D."/>
            <person name="Nusbaum C."/>
            <person name="Birren B."/>
        </authorList>
    </citation>
    <scope>NUCLEOTIDE SEQUENCE</scope>
    <source>
        <strain evidence="10">9D6_DIV0238</strain>
    </source>
</reference>
<protein>
    <recommendedName>
        <fullName evidence="7">Histidinol-phosphate aminotransferase</fullName>
        <ecNumber evidence="7">2.6.1.9</ecNumber>
    </recommendedName>
    <alternativeName>
        <fullName evidence="7">Imidazole acetol-phosphate transaminase</fullName>
    </alternativeName>
</protein>
<dbReference type="AlphaFoldDB" id="A0A200JDX1"/>
<evidence type="ECO:0000313" key="9">
    <source>
        <dbReference type="EMBL" id="OUZ35394.1"/>
    </source>
</evidence>
<feature type="domain" description="Aminotransferase class I/classII large" evidence="8">
    <location>
        <begin position="20"/>
        <end position="341"/>
    </location>
</feature>
<dbReference type="NCBIfam" id="TIGR01141">
    <property type="entry name" value="hisC"/>
    <property type="match status" value="1"/>
</dbReference>
<dbReference type="RefSeq" id="WP_087640007.1">
    <property type="nucleotide sequence ID" value="NZ_CP147246.1"/>
</dbReference>
<evidence type="ECO:0000313" key="10">
    <source>
        <dbReference type="EMBL" id="WYJ92701.1"/>
    </source>
</evidence>
<dbReference type="InterPro" id="IPR005861">
    <property type="entry name" value="HisP_aminotrans"/>
</dbReference>
<evidence type="ECO:0000313" key="11">
    <source>
        <dbReference type="Proteomes" id="UP000196151"/>
    </source>
</evidence>
<evidence type="ECO:0000256" key="4">
    <source>
        <dbReference type="ARBA" id="ARBA00022679"/>
    </source>
</evidence>
<evidence type="ECO:0000256" key="1">
    <source>
        <dbReference type="ARBA" id="ARBA00001933"/>
    </source>
</evidence>
<keyword evidence="5 7" id="KW-0663">Pyridoxal phosphate</keyword>
<dbReference type="Gene3D" id="3.90.1150.10">
    <property type="entry name" value="Aspartate Aminotransferase, domain 1"/>
    <property type="match status" value="1"/>
</dbReference>
<dbReference type="GO" id="GO:0004400">
    <property type="term" value="F:histidinol-phosphate transaminase activity"/>
    <property type="evidence" value="ECO:0007669"/>
    <property type="project" value="UniProtKB-UniRule"/>
</dbReference>
<dbReference type="InterPro" id="IPR015422">
    <property type="entry name" value="PyrdxlP-dep_Trfase_small"/>
</dbReference>
<dbReference type="EMBL" id="NIBQ01000001">
    <property type="protein sequence ID" value="OUZ35394.1"/>
    <property type="molecule type" value="Genomic_DNA"/>
</dbReference>